<accession>A0A395T3I8</accession>
<evidence type="ECO:0000313" key="4">
    <source>
        <dbReference type="Proteomes" id="UP000266234"/>
    </source>
</evidence>
<dbReference type="SUPFAM" id="SSF57850">
    <property type="entry name" value="RING/U-box"/>
    <property type="match status" value="1"/>
</dbReference>
<keyword evidence="1" id="KW-0479">Metal-binding</keyword>
<dbReference type="AlphaFoldDB" id="A0A395T3I8"/>
<proteinExistence type="predicted"/>
<comment type="caution">
    <text evidence="3">The sequence shown here is derived from an EMBL/GenBank/DDBJ whole genome shotgun (WGS) entry which is preliminary data.</text>
</comment>
<dbReference type="EMBL" id="PXOG01000052">
    <property type="protein sequence ID" value="RGP79268.1"/>
    <property type="molecule type" value="Genomic_DNA"/>
</dbReference>
<evidence type="ECO:0000313" key="3">
    <source>
        <dbReference type="EMBL" id="RGP79268.1"/>
    </source>
</evidence>
<feature type="domain" description="RING-type" evidence="2">
    <location>
        <begin position="36"/>
        <end position="116"/>
    </location>
</feature>
<dbReference type="Proteomes" id="UP000266234">
    <property type="component" value="Unassembled WGS sequence"/>
</dbReference>
<dbReference type="OrthoDB" id="8062037at2759"/>
<evidence type="ECO:0000256" key="1">
    <source>
        <dbReference type="PROSITE-ProRule" id="PRU00175"/>
    </source>
</evidence>
<keyword evidence="1" id="KW-0863">Zinc-finger</keyword>
<reference evidence="3 4" key="1">
    <citation type="journal article" date="2018" name="PLoS Pathog.">
        <title>Evolution of structural diversity of trichothecenes, a family of toxins produced by plant pathogenic and entomopathogenic fungi.</title>
        <authorList>
            <person name="Proctor R.H."/>
            <person name="McCormick S.P."/>
            <person name="Kim H.S."/>
            <person name="Cardoza R.E."/>
            <person name="Stanley A.M."/>
            <person name="Lindo L."/>
            <person name="Kelly A."/>
            <person name="Brown D.W."/>
            <person name="Lee T."/>
            <person name="Vaughan M.M."/>
            <person name="Alexander N.J."/>
            <person name="Busman M."/>
            <person name="Gutierrez S."/>
        </authorList>
    </citation>
    <scope>NUCLEOTIDE SEQUENCE [LARGE SCALE GENOMIC DNA]</scope>
    <source>
        <strain evidence="3 4">NRRL 20695</strain>
    </source>
</reference>
<dbReference type="InterPro" id="IPR001841">
    <property type="entry name" value="Znf_RING"/>
</dbReference>
<protein>
    <recommendedName>
        <fullName evidence="2">RING-type domain-containing protein</fullName>
    </recommendedName>
</protein>
<dbReference type="Gene3D" id="3.30.40.10">
    <property type="entry name" value="Zinc/RING finger domain, C3HC4 (zinc finger)"/>
    <property type="match status" value="1"/>
</dbReference>
<dbReference type="GO" id="GO:0008270">
    <property type="term" value="F:zinc ion binding"/>
    <property type="evidence" value="ECO:0007669"/>
    <property type="project" value="UniProtKB-KW"/>
</dbReference>
<gene>
    <name evidence="3" type="ORF">FLONG3_2609</name>
</gene>
<sequence>MDSQSHAGPITSIYWPWLKLLLEEDSDNVRELELACPICTEPMSTCSSRQEKPPHEARTPCEKLPHEARILPCGHMLGRSCLEKHVKKWKSDHPNTRFNRRRHRHAQKYYPCPICEARLYHHWQCGHDLASRCIPPRNKYSEFPPVLSEGGSQTPGRCTKCTIDDAISDVECQGRSFAKDLGLVHVNALIQITKDRSRPGLGLAYRLFDAAKVEIQYAVPEAIVMETFRTLPDLEIPSDVMSVWECYKKLWQMQNAKFWFSIDMSELELVMSVVDIST</sequence>
<keyword evidence="1" id="KW-0862">Zinc</keyword>
<organism evidence="3 4">
    <name type="scientific">Fusarium longipes</name>
    <dbReference type="NCBI Taxonomy" id="694270"/>
    <lineage>
        <taxon>Eukaryota</taxon>
        <taxon>Fungi</taxon>
        <taxon>Dikarya</taxon>
        <taxon>Ascomycota</taxon>
        <taxon>Pezizomycotina</taxon>
        <taxon>Sordariomycetes</taxon>
        <taxon>Hypocreomycetidae</taxon>
        <taxon>Hypocreales</taxon>
        <taxon>Nectriaceae</taxon>
        <taxon>Fusarium</taxon>
    </lineage>
</organism>
<name>A0A395T3I8_9HYPO</name>
<dbReference type="STRING" id="694270.A0A395T3I8"/>
<keyword evidence="4" id="KW-1185">Reference proteome</keyword>
<dbReference type="InterPro" id="IPR013083">
    <property type="entry name" value="Znf_RING/FYVE/PHD"/>
</dbReference>
<evidence type="ECO:0000259" key="2">
    <source>
        <dbReference type="PROSITE" id="PS50089"/>
    </source>
</evidence>
<dbReference type="PROSITE" id="PS50089">
    <property type="entry name" value="ZF_RING_2"/>
    <property type="match status" value="1"/>
</dbReference>